<dbReference type="InterPro" id="IPR001647">
    <property type="entry name" value="HTH_TetR"/>
</dbReference>
<evidence type="ECO:0000256" key="4">
    <source>
        <dbReference type="PROSITE-ProRule" id="PRU00335"/>
    </source>
</evidence>
<dbReference type="PROSITE" id="PS50977">
    <property type="entry name" value="HTH_TETR_2"/>
    <property type="match status" value="1"/>
</dbReference>
<evidence type="ECO:0000256" key="1">
    <source>
        <dbReference type="ARBA" id="ARBA00023015"/>
    </source>
</evidence>
<dbReference type="SUPFAM" id="SSF48498">
    <property type="entry name" value="Tetracyclin repressor-like, C-terminal domain"/>
    <property type="match status" value="1"/>
</dbReference>
<reference evidence="6 7" key="1">
    <citation type="submission" date="2019-06" db="EMBL/GenBank/DDBJ databases">
        <title>Sequencing the genomes of 1000 actinobacteria strains.</title>
        <authorList>
            <person name="Klenk H.-P."/>
        </authorList>
    </citation>
    <scope>NUCLEOTIDE SEQUENCE [LARGE SCALE GENOMIC DNA]</scope>
    <source>
        <strain evidence="6 7">DSM 102200</strain>
    </source>
</reference>
<comment type="caution">
    <text evidence="6">The sequence shown here is derived from an EMBL/GenBank/DDBJ whole genome shotgun (WGS) entry which is preliminary data.</text>
</comment>
<evidence type="ECO:0000313" key="6">
    <source>
        <dbReference type="EMBL" id="TQL94589.1"/>
    </source>
</evidence>
<evidence type="ECO:0000313" key="7">
    <source>
        <dbReference type="Proteomes" id="UP000316096"/>
    </source>
</evidence>
<dbReference type="InterPro" id="IPR036271">
    <property type="entry name" value="Tet_transcr_reg_TetR-rel_C_sf"/>
</dbReference>
<evidence type="ECO:0000256" key="2">
    <source>
        <dbReference type="ARBA" id="ARBA00023125"/>
    </source>
</evidence>
<accession>A0A543CBZ6</accession>
<gene>
    <name evidence="6" type="ORF">FB559_0065</name>
</gene>
<dbReference type="Pfam" id="PF00440">
    <property type="entry name" value="TetR_N"/>
    <property type="match status" value="1"/>
</dbReference>
<dbReference type="PANTHER" id="PTHR30055:SF238">
    <property type="entry name" value="MYCOFACTOCIN BIOSYNTHESIS TRANSCRIPTIONAL REGULATOR MFTR-RELATED"/>
    <property type="match status" value="1"/>
</dbReference>
<feature type="DNA-binding region" description="H-T-H motif" evidence="4">
    <location>
        <begin position="24"/>
        <end position="43"/>
    </location>
</feature>
<dbReference type="PANTHER" id="PTHR30055">
    <property type="entry name" value="HTH-TYPE TRANSCRIPTIONAL REGULATOR RUTR"/>
    <property type="match status" value="1"/>
</dbReference>
<dbReference type="Proteomes" id="UP000316096">
    <property type="component" value="Unassembled WGS sequence"/>
</dbReference>
<dbReference type="GO" id="GO:0003700">
    <property type="term" value="F:DNA-binding transcription factor activity"/>
    <property type="evidence" value="ECO:0007669"/>
    <property type="project" value="TreeGrafter"/>
</dbReference>
<organism evidence="6 7">
    <name type="scientific">Actinoallomurus bryophytorum</name>
    <dbReference type="NCBI Taxonomy" id="1490222"/>
    <lineage>
        <taxon>Bacteria</taxon>
        <taxon>Bacillati</taxon>
        <taxon>Actinomycetota</taxon>
        <taxon>Actinomycetes</taxon>
        <taxon>Streptosporangiales</taxon>
        <taxon>Thermomonosporaceae</taxon>
        <taxon>Actinoallomurus</taxon>
    </lineage>
</organism>
<dbReference type="GO" id="GO:0000976">
    <property type="term" value="F:transcription cis-regulatory region binding"/>
    <property type="evidence" value="ECO:0007669"/>
    <property type="project" value="TreeGrafter"/>
</dbReference>
<dbReference type="PRINTS" id="PR00455">
    <property type="entry name" value="HTHTETR"/>
</dbReference>
<dbReference type="SUPFAM" id="SSF46689">
    <property type="entry name" value="Homeodomain-like"/>
    <property type="match status" value="1"/>
</dbReference>
<dbReference type="InterPro" id="IPR050109">
    <property type="entry name" value="HTH-type_TetR-like_transc_reg"/>
</dbReference>
<keyword evidence="3" id="KW-0804">Transcription</keyword>
<feature type="domain" description="HTH tetR-type" evidence="5">
    <location>
        <begin position="1"/>
        <end position="61"/>
    </location>
</feature>
<dbReference type="AlphaFoldDB" id="A0A543CBZ6"/>
<dbReference type="OrthoDB" id="3472897at2"/>
<dbReference type="Gene3D" id="1.10.357.10">
    <property type="entry name" value="Tetracycline Repressor, domain 2"/>
    <property type="match status" value="1"/>
</dbReference>
<proteinExistence type="predicted"/>
<dbReference type="Gene3D" id="1.10.10.60">
    <property type="entry name" value="Homeodomain-like"/>
    <property type="match status" value="1"/>
</dbReference>
<dbReference type="InterPro" id="IPR009057">
    <property type="entry name" value="Homeodomain-like_sf"/>
</dbReference>
<evidence type="ECO:0000259" key="5">
    <source>
        <dbReference type="PROSITE" id="PS50977"/>
    </source>
</evidence>
<name>A0A543CBZ6_9ACTN</name>
<protein>
    <submittedName>
        <fullName evidence="6">TetR family transcriptional regulator</fullName>
    </submittedName>
</protein>
<sequence>METRDRILDAAAELMRTRGIVRTTTKEIAKAAGFSEATLYKHFRDKEELLLRVLGERMPGFARVEVTPGEGRVEDNVWRLMRGALDFYRETFPMMGPLLSEPRLMAAHHERINEYGAGPRKAVDRTAAYFRAELDLGRLPAGTDPDAAAALVAGVCFQQAFFGYFAEGAEARPVPDETVTALARTLTQGLLTPA</sequence>
<keyword evidence="7" id="KW-1185">Reference proteome</keyword>
<dbReference type="RefSeq" id="WP_141952022.1">
    <property type="nucleotide sequence ID" value="NZ_VFOZ01000001.1"/>
</dbReference>
<evidence type="ECO:0000256" key="3">
    <source>
        <dbReference type="ARBA" id="ARBA00023163"/>
    </source>
</evidence>
<dbReference type="EMBL" id="VFOZ01000001">
    <property type="protein sequence ID" value="TQL94589.1"/>
    <property type="molecule type" value="Genomic_DNA"/>
</dbReference>
<keyword evidence="1" id="KW-0805">Transcription regulation</keyword>
<keyword evidence="2 4" id="KW-0238">DNA-binding</keyword>